<dbReference type="GO" id="GO:0043565">
    <property type="term" value="F:sequence-specific DNA binding"/>
    <property type="evidence" value="ECO:0007669"/>
    <property type="project" value="InterPro"/>
</dbReference>
<evidence type="ECO:0000313" key="6">
    <source>
        <dbReference type="EMBL" id="TFC13103.1"/>
    </source>
</evidence>
<dbReference type="Gene3D" id="3.30.70.920">
    <property type="match status" value="1"/>
</dbReference>
<gene>
    <name evidence="6" type="ORF">E3O19_12565</name>
</gene>
<evidence type="ECO:0000256" key="1">
    <source>
        <dbReference type="ARBA" id="ARBA00023015"/>
    </source>
</evidence>
<reference evidence="6 7" key="1">
    <citation type="submission" date="2019-03" db="EMBL/GenBank/DDBJ databases">
        <title>Genomics of glacier-inhabiting Cryobacterium strains.</title>
        <authorList>
            <person name="Liu Q."/>
            <person name="Xin Y.-H."/>
        </authorList>
    </citation>
    <scope>NUCLEOTIDE SEQUENCE [LARGE SCALE GENOMIC DNA]</scope>
    <source>
        <strain evidence="6 7">MDT1-3</strain>
    </source>
</reference>
<dbReference type="SUPFAM" id="SSF54909">
    <property type="entry name" value="Dimeric alpha+beta barrel"/>
    <property type="match status" value="1"/>
</dbReference>
<dbReference type="InterPro" id="IPR036388">
    <property type="entry name" value="WH-like_DNA-bd_sf"/>
</dbReference>
<comment type="caution">
    <text evidence="6">The sequence shown here is derived from an EMBL/GenBank/DDBJ whole genome shotgun (WGS) entry which is preliminary data.</text>
</comment>
<dbReference type="InterPro" id="IPR019888">
    <property type="entry name" value="Tscrpt_reg_AsnC-like"/>
</dbReference>
<dbReference type="InterPro" id="IPR011008">
    <property type="entry name" value="Dimeric_a/b-barrel"/>
</dbReference>
<evidence type="ECO:0000256" key="3">
    <source>
        <dbReference type="ARBA" id="ARBA00023163"/>
    </source>
</evidence>
<dbReference type="Proteomes" id="UP000298412">
    <property type="component" value="Unassembled WGS sequence"/>
</dbReference>
<feature type="region of interest" description="Disordered" evidence="4">
    <location>
        <begin position="153"/>
        <end position="173"/>
    </location>
</feature>
<dbReference type="AlphaFoldDB" id="A0A4R8WRH8"/>
<dbReference type="SUPFAM" id="SSF46785">
    <property type="entry name" value="Winged helix' DNA-binding domain"/>
    <property type="match status" value="1"/>
</dbReference>
<dbReference type="PANTHER" id="PTHR30154">
    <property type="entry name" value="LEUCINE-RESPONSIVE REGULATORY PROTEIN"/>
    <property type="match status" value="1"/>
</dbReference>
<evidence type="ECO:0000256" key="2">
    <source>
        <dbReference type="ARBA" id="ARBA00023125"/>
    </source>
</evidence>
<keyword evidence="1" id="KW-0805">Transcription regulation</keyword>
<proteinExistence type="predicted"/>
<keyword evidence="3" id="KW-0804">Transcription</keyword>
<dbReference type="GO" id="GO:0043200">
    <property type="term" value="P:response to amino acid"/>
    <property type="evidence" value="ECO:0007669"/>
    <property type="project" value="TreeGrafter"/>
</dbReference>
<dbReference type="PROSITE" id="PS50956">
    <property type="entry name" value="HTH_ASNC_2"/>
    <property type="match status" value="1"/>
</dbReference>
<accession>A0A4R8WRH8</accession>
<feature type="domain" description="HTH asnC-type" evidence="5">
    <location>
        <begin position="4"/>
        <end position="65"/>
    </location>
</feature>
<evidence type="ECO:0000259" key="5">
    <source>
        <dbReference type="PROSITE" id="PS50956"/>
    </source>
</evidence>
<dbReference type="PRINTS" id="PR00033">
    <property type="entry name" value="HTHASNC"/>
</dbReference>
<evidence type="ECO:0000256" key="4">
    <source>
        <dbReference type="SAM" id="MobiDB-lite"/>
    </source>
</evidence>
<dbReference type="OrthoDB" id="9809462at2"/>
<dbReference type="PANTHER" id="PTHR30154:SF34">
    <property type="entry name" value="TRANSCRIPTIONAL REGULATOR AZLB"/>
    <property type="match status" value="1"/>
</dbReference>
<protein>
    <submittedName>
        <fullName evidence="6">Lrp/AsnC family transcriptional regulator</fullName>
    </submittedName>
</protein>
<dbReference type="RefSeq" id="WP_134568104.1">
    <property type="nucleotide sequence ID" value="NZ_SOFP01000056.1"/>
</dbReference>
<dbReference type="Pfam" id="PF13404">
    <property type="entry name" value="HTH_AsnC-type"/>
    <property type="match status" value="1"/>
</dbReference>
<dbReference type="InterPro" id="IPR019887">
    <property type="entry name" value="Tscrpt_reg_AsnC/Lrp_C"/>
</dbReference>
<dbReference type="InterPro" id="IPR000485">
    <property type="entry name" value="AsnC-type_HTH_dom"/>
</dbReference>
<dbReference type="InterPro" id="IPR036390">
    <property type="entry name" value="WH_DNA-bd_sf"/>
</dbReference>
<sequence>MHSLDRVDLQLLRALCVDPRSTFVALAQQLRLSRNTVQARMARLEESNAFLAFDRRINPAALGYPLTAFIEVHVQQKRLAQIIAELTRIPEIVQAHGMSGSTDLLVRVVCTDADDLFRIDGTILACDGVERTETSLAMGELIPYRVTPLLERAGRDSGADRTDRADRADRAEA</sequence>
<dbReference type="Pfam" id="PF01037">
    <property type="entry name" value="AsnC_trans_reg"/>
    <property type="match status" value="1"/>
</dbReference>
<dbReference type="SMART" id="SM00344">
    <property type="entry name" value="HTH_ASNC"/>
    <property type="match status" value="1"/>
</dbReference>
<keyword evidence="7" id="KW-1185">Reference proteome</keyword>
<dbReference type="EMBL" id="SOFP01000056">
    <property type="protein sequence ID" value="TFC13103.1"/>
    <property type="molecule type" value="Genomic_DNA"/>
</dbReference>
<name>A0A4R8WRH8_9MICO</name>
<evidence type="ECO:0000313" key="7">
    <source>
        <dbReference type="Proteomes" id="UP000298412"/>
    </source>
</evidence>
<dbReference type="GO" id="GO:0005829">
    <property type="term" value="C:cytosol"/>
    <property type="evidence" value="ECO:0007669"/>
    <property type="project" value="TreeGrafter"/>
</dbReference>
<organism evidence="6 7">
    <name type="scientific">Cryobacterium algoritolerans</name>
    <dbReference type="NCBI Taxonomy" id="1259184"/>
    <lineage>
        <taxon>Bacteria</taxon>
        <taxon>Bacillati</taxon>
        <taxon>Actinomycetota</taxon>
        <taxon>Actinomycetes</taxon>
        <taxon>Micrococcales</taxon>
        <taxon>Microbacteriaceae</taxon>
        <taxon>Cryobacterium</taxon>
    </lineage>
</organism>
<keyword evidence="2" id="KW-0238">DNA-binding</keyword>
<dbReference type="Gene3D" id="1.10.10.10">
    <property type="entry name" value="Winged helix-like DNA-binding domain superfamily/Winged helix DNA-binding domain"/>
    <property type="match status" value="1"/>
</dbReference>